<dbReference type="OrthoDB" id="8687320at2"/>
<dbReference type="KEGG" id="bgm:CAL15_12690"/>
<keyword evidence="4" id="KW-1185">Reference proteome</keyword>
<evidence type="ECO:0000313" key="3">
    <source>
        <dbReference type="EMBL" id="ARP95160.1"/>
    </source>
</evidence>
<dbReference type="RefSeq" id="WP_086078924.1">
    <property type="nucleotide sequence ID" value="NZ_CP021111.1"/>
</dbReference>
<dbReference type="CDD" id="cd05233">
    <property type="entry name" value="SDR_c"/>
    <property type="match status" value="1"/>
</dbReference>
<evidence type="ECO:0000256" key="1">
    <source>
        <dbReference type="ARBA" id="ARBA00006484"/>
    </source>
</evidence>
<keyword evidence="2" id="KW-0560">Oxidoreductase</keyword>
<dbReference type="SUPFAM" id="SSF51735">
    <property type="entry name" value="NAD(P)-binding Rossmann-fold domains"/>
    <property type="match status" value="1"/>
</dbReference>
<dbReference type="PANTHER" id="PTHR24321">
    <property type="entry name" value="DEHYDROGENASES, SHORT CHAIN"/>
    <property type="match status" value="1"/>
</dbReference>
<gene>
    <name evidence="3" type="ORF">CAL15_12690</name>
</gene>
<dbReference type="Pfam" id="PF13561">
    <property type="entry name" value="adh_short_C2"/>
    <property type="match status" value="1"/>
</dbReference>
<comment type="similarity">
    <text evidence="1">Belongs to the short-chain dehydrogenases/reductases (SDR) family.</text>
</comment>
<organism evidence="3 4">
    <name type="scientific">Bordetella genomosp. 13</name>
    <dbReference type="NCBI Taxonomy" id="463040"/>
    <lineage>
        <taxon>Bacteria</taxon>
        <taxon>Pseudomonadati</taxon>
        <taxon>Pseudomonadota</taxon>
        <taxon>Betaproteobacteria</taxon>
        <taxon>Burkholderiales</taxon>
        <taxon>Alcaligenaceae</taxon>
        <taxon>Bordetella</taxon>
    </lineage>
</organism>
<dbReference type="FunFam" id="3.40.50.720:FF:000084">
    <property type="entry name" value="Short-chain dehydrogenase reductase"/>
    <property type="match status" value="1"/>
</dbReference>
<sequence length="268" mass="28231">MSQARQLAVITGAASGIGAACARRFAGEGYAVALLDVARQAGQALADELAGSGAQARFYPCDVADETAVEQCVQASRAELGEPEVLVTSAALIPNTESILDMDMAGHDRMWRVNYHGTLHACRSVGRIMAQRTRGAIVTLGSINTLHPLPLPAYNPGKAALQRLTQLLAVELGRHQVRVNSVAPTYVMTPALQARIDAGHRDLDKMMSVHALAQLPVPDDIADAVAFLCSPQARMITGVLLPVDAGWSAGVSYKTYAGGVPWQAPANG</sequence>
<protein>
    <submittedName>
        <fullName evidence="3">Oxidoreductase</fullName>
    </submittedName>
</protein>
<dbReference type="InterPro" id="IPR036291">
    <property type="entry name" value="NAD(P)-bd_dom_sf"/>
</dbReference>
<evidence type="ECO:0000313" key="4">
    <source>
        <dbReference type="Proteomes" id="UP000194161"/>
    </source>
</evidence>
<dbReference type="GO" id="GO:0016491">
    <property type="term" value="F:oxidoreductase activity"/>
    <property type="evidence" value="ECO:0007669"/>
    <property type="project" value="UniProtKB-KW"/>
</dbReference>
<dbReference type="PRINTS" id="PR00081">
    <property type="entry name" value="GDHRDH"/>
</dbReference>
<dbReference type="PROSITE" id="PS51257">
    <property type="entry name" value="PROKAR_LIPOPROTEIN"/>
    <property type="match status" value="1"/>
</dbReference>
<dbReference type="Proteomes" id="UP000194161">
    <property type="component" value="Chromosome"/>
</dbReference>
<dbReference type="EMBL" id="CP021111">
    <property type="protein sequence ID" value="ARP95160.1"/>
    <property type="molecule type" value="Genomic_DNA"/>
</dbReference>
<name>A0A1W6ZDD4_9BORD</name>
<reference evidence="3 4" key="1">
    <citation type="submission" date="2017-05" db="EMBL/GenBank/DDBJ databases">
        <title>Complete and WGS of Bordetella genogroups.</title>
        <authorList>
            <person name="Spilker T."/>
            <person name="LiPuma J."/>
        </authorList>
    </citation>
    <scope>NUCLEOTIDE SEQUENCE [LARGE SCALE GENOMIC DNA]</scope>
    <source>
        <strain evidence="3 4">AU7206</strain>
    </source>
</reference>
<dbReference type="AlphaFoldDB" id="A0A1W6ZDD4"/>
<dbReference type="InterPro" id="IPR002347">
    <property type="entry name" value="SDR_fam"/>
</dbReference>
<dbReference type="PANTHER" id="PTHR24321:SF14">
    <property type="entry name" value="SHORT-CHAIN TYPE DEHYDROGENASE_REDUCTASE BLR2146-RELATED"/>
    <property type="match status" value="1"/>
</dbReference>
<accession>A0A1W6ZDD4</accession>
<evidence type="ECO:0000256" key="2">
    <source>
        <dbReference type="ARBA" id="ARBA00023002"/>
    </source>
</evidence>
<dbReference type="Gene3D" id="3.40.50.720">
    <property type="entry name" value="NAD(P)-binding Rossmann-like Domain"/>
    <property type="match status" value="1"/>
</dbReference>
<proteinExistence type="inferred from homology"/>
<dbReference type="STRING" id="463040.CAL15_12690"/>